<evidence type="ECO:0000256" key="3">
    <source>
        <dbReference type="ARBA" id="ARBA00022839"/>
    </source>
</evidence>
<dbReference type="Pfam" id="PF00929">
    <property type="entry name" value="RNase_T"/>
    <property type="match status" value="1"/>
</dbReference>
<keyword evidence="2" id="KW-0378">Hydrolase</keyword>
<dbReference type="InterPro" id="IPR036397">
    <property type="entry name" value="RNaseH_sf"/>
</dbReference>
<proteinExistence type="predicted"/>
<dbReference type="InterPro" id="IPR012337">
    <property type="entry name" value="RNaseH-like_sf"/>
</dbReference>
<dbReference type="EMBL" id="CP027226">
    <property type="protein sequence ID" value="AVM42986.1"/>
    <property type="molecule type" value="Genomic_DNA"/>
</dbReference>
<evidence type="ECO:0000256" key="2">
    <source>
        <dbReference type="ARBA" id="ARBA00022801"/>
    </source>
</evidence>
<evidence type="ECO:0000259" key="4">
    <source>
        <dbReference type="SMART" id="SM00479"/>
    </source>
</evidence>
<dbReference type="PANTHER" id="PTHR23044:SF61">
    <property type="entry name" value="3'-5' EXORIBONUCLEASE 1-RELATED"/>
    <property type="match status" value="1"/>
</dbReference>
<dbReference type="InterPro" id="IPR051274">
    <property type="entry name" value="3-5_Exoribonuclease"/>
</dbReference>
<dbReference type="PANTHER" id="PTHR23044">
    <property type="entry name" value="3'-5' EXONUCLEASE ERI1-RELATED"/>
    <property type="match status" value="1"/>
</dbReference>
<dbReference type="InterPro" id="IPR013520">
    <property type="entry name" value="Ribonucl_H"/>
</dbReference>
<dbReference type="Proteomes" id="UP000237947">
    <property type="component" value="Chromosome"/>
</dbReference>
<dbReference type="OrthoDB" id="159416at2"/>
<dbReference type="SMART" id="SM00479">
    <property type="entry name" value="EXOIII"/>
    <property type="match status" value="1"/>
</dbReference>
<dbReference type="GO" id="GO:0003676">
    <property type="term" value="F:nucleic acid binding"/>
    <property type="evidence" value="ECO:0007669"/>
    <property type="project" value="InterPro"/>
</dbReference>
<keyword evidence="3" id="KW-0269">Exonuclease</keyword>
<dbReference type="InterPro" id="IPR047201">
    <property type="entry name" value="ERI-1_3'hExo-like"/>
</dbReference>
<evidence type="ECO:0000313" key="5">
    <source>
        <dbReference type="EMBL" id="AVM42986.1"/>
    </source>
</evidence>
<dbReference type="GO" id="GO:0000175">
    <property type="term" value="F:3'-5'-RNA exonuclease activity"/>
    <property type="evidence" value="ECO:0007669"/>
    <property type="project" value="InterPro"/>
</dbReference>
<dbReference type="Gene3D" id="3.30.420.10">
    <property type="entry name" value="Ribonuclease H-like superfamily/Ribonuclease H"/>
    <property type="match status" value="1"/>
</dbReference>
<protein>
    <recommendedName>
        <fullName evidence="4">Exonuclease domain-containing protein</fullName>
    </recommendedName>
</protein>
<name>A0A2S0KPN2_9FIRM</name>
<organism evidence="5 6">
    <name type="scientific">Fastidiosipila sanguinis</name>
    <dbReference type="NCBI Taxonomy" id="236753"/>
    <lineage>
        <taxon>Bacteria</taxon>
        <taxon>Bacillati</taxon>
        <taxon>Bacillota</taxon>
        <taxon>Clostridia</taxon>
        <taxon>Eubacteriales</taxon>
        <taxon>Oscillospiraceae</taxon>
        <taxon>Fastidiosipila</taxon>
    </lineage>
</organism>
<evidence type="ECO:0000256" key="1">
    <source>
        <dbReference type="ARBA" id="ARBA00022722"/>
    </source>
</evidence>
<dbReference type="AlphaFoldDB" id="A0A2S0KPN2"/>
<sequence>MYIVFDLEWNIANPYKKNKLNNAMIPNEEIIEIGAWRLDEHLNILDSFSTNVKANFFDELHKHVAKVTQRDKASLKTGLNFPEAFLHFTEWSKQDGEPILFCTWSNNDVRPWISNLEAYNLQWPLGMRFFDAQRFFSLAKDDRNTQNSVATALEFLEIEPEKDLHKALNDAWYTAIIFQRTIRHLQKENKISSDPNELFAELYKYSYDINLNYRDKLVFDDISKSSDLIKIAKNTDWLCPACKTKLKFTKNWKPAKRGLHLNNSTVCPEHGTVLVNLMCFRNKQQRELNLPFHVKADVKIDWMVHSLK</sequence>
<reference evidence="6" key="1">
    <citation type="submission" date="2018-02" db="EMBL/GenBank/DDBJ databases">
        <authorList>
            <person name="Holder M.E."/>
            <person name="Ajami N.J."/>
            <person name="Petrosino J.F."/>
        </authorList>
    </citation>
    <scope>NUCLEOTIDE SEQUENCE [LARGE SCALE GENOMIC DNA]</scope>
    <source>
        <strain evidence="6">CCUG 47711</strain>
    </source>
</reference>
<accession>A0A2S0KPN2</accession>
<keyword evidence="1" id="KW-0540">Nuclease</keyword>
<dbReference type="CDD" id="cd06133">
    <property type="entry name" value="ERI-1_3'hExo_like"/>
    <property type="match status" value="1"/>
</dbReference>
<dbReference type="RefSeq" id="WP_106012933.1">
    <property type="nucleotide sequence ID" value="NZ_CP027226.1"/>
</dbReference>
<gene>
    <name evidence="5" type="ORF">C5Q98_07085</name>
</gene>
<feature type="domain" description="Exonuclease" evidence="4">
    <location>
        <begin position="1"/>
        <end position="187"/>
    </location>
</feature>
<dbReference type="SUPFAM" id="SSF53098">
    <property type="entry name" value="Ribonuclease H-like"/>
    <property type="match status" value="1"/>
</dbReference>
<keyword evidence="6" id="KW-1185">Reference proteome</keyword>
<dbReference type="KEGG" id="fsa:C5Q98_07085"/>
<evidence type="ECO:0000313" key="6">
    <source>
        <dbReference type="Proteomes" id="UP000237947"/>
    </source>
</evidence>